<feature type="transmembrane region" description="Helical" evidence="3">
    <location>
        <begin position="63"/>
        <end position="83"/>
    </location>
</feature>
<feature type="region of interest" description="Disordered" evidence="2">
    <location>
        <begin position="1"/>
        <end position="21"/>
    </location>
</feature>
<name>U6MNH2_9EIME</name>
<dbReference type="EMBL" id="HG723206">
    <property type="protein sequence ID" value="CDJ65546.1"/>
    <property type="molecule type" value="Genomic_DNA"/>
</dbReference>
<protein>
    <submittedName>
        <fullName evidence="4">Uncharacterized protein</fullName>
    </submittedName>
</protein>
<gene>
    <name evidence="4" type="ORF">ENH_00007380</name>
</gene>
<keyword evidence="3" id="KW-0812">Transmembrane</keyword>
<dbReference type="AlphaFoldDB" id="U6MNH2"/>
<reference evidence="4" key="2">
    <citation type="submission" date="2013-10" db="EMBL/GenBank/DDBJ databases">
        <authorList>
            <person name="Aslett M."/>
        </authorList>
    </citation>
    <scope>NUCLEOTIDE SEQUENCE [LARGE SCALE GENOMIC DNA]</scope>
    <source>
        <strain evidence="4">Houghton</strain>
    </source>
</reference>
<sequence>MVASTAAHEEQRQQWGDAQDYRVPVDADKTTLYSLPHLGKTHGPLRFTSGNPRSRFQDRHRNSLPRFLVAAALILSILVIGVICKAAREVPQRQPGSTHRRLAYGWQPDESAEVCRIAEHCLELEADMGISQPPAQATAGVGPASNIQHLVAMLQEAAEAHEQQRTEARRGLSGPQVIMYSSSEDSANSALDRHFANLSETNEGQSSSFPYSLTRAEGSESVKGSLQREHSEFIHTATPIPAMGMEPRADSSLTGPSVGTQQFLYLNMALLEAWRVPLHPFVRLPSVDTGVSPRKLRPSRLFLHQRTNVSAFGYFSALRELFLRKSLDKGAADSTMDAIESLVDVAWTQTSCRARQNRPALAVSALGRDFLALDFIVCAIQLFRDEMRLHMWWDKFIRAFRTNYSFKGSGLLRPRLNNFNTQLANRLLRVIDIYKQGNRPPLPEVIEIKRLLFCSPLAPKPFTDSPYNPWRSDDQAFLEGQ</sequence>
<feature type="coiled-coil region" evidence="1">
    <location>
        <begin position="144"/>
        <end position="171"/>
    </location>
</feature>
<reference evidence="4" key="1">
    <citation type="submission" date="2013-10" db="EMBL/GenBank/DDBJ databases">
        <title>Genomic analysis of the causative agents of coccidiosis in chickens.</title>
        <authorList>
            <person name="Reid A.J."/>
            <person name="Blake D."/>
            <person name="Billington K."/>
            <person name="Browne H."/>
            <person name="Dunn M."/>
            <person name="Hung S."/>
            <person name="Kawahara F."/>
            <person name="Miranda-Saavedra D."/>
            <person name="Mourier T."/>
            <person name="Nagra H."/>
            <person name="Otto T.D."/>
            <person name="Rawlings N."/>
            <person name="Sanchez A."/>
            <person name="Sanders M."/>
            <person name="Subramaniam C."/>
            <person name="Tay Y."/>
            <person name="Dear P."/>
            <person name="Doerig C."/>
            <person name="Gruber A."/>
            <person name="Parkinson J."/>
            <person name="Shirley M."/>
            <person name="Wan K.L."/>
            <person name="Berriman M."/>
            <person name="Tomley F."/>
            <person name="Pain A."/>
        </authorList>
    </citation>
    <scope>NUCLEOTIDE SEQUENCE [LARGE SCALE GENOMIC DNA]</scope>
    <source>
        <strain evidence="4">Houghton</strain>
    </source>
</reference>
<organism evidence="4 5">
    <name type="scientific">Eimeria necatrix</name>
    <dbReference type="NCBI Taxonomy" id="51315"/>
    <lineage>
        <taxon>Eukaryota</taxon>
        <taxon>Sar</taxon>
        <taxon>Alveolata</taxon>
        <taxon>Apicomplexa</taxon>
        <taxon>Conoidasida</taxon>
        <taxon>Coccidia</taxon>
        <taxon>Eucoccidiorida</taxon>
        <taxon>Eimeriorina</taxon>
        <taxon>Eimeriidae</taxon>
        <taxon>Eimeria</taxon>
    </lineage>
</organism>
<dbReference type="RefSeq" id="XP_013434013.1">
    <property type="nucleotide sequence ID" value="XM_013578559.1"/>
</dbReference>
<keyword evidence="3" id="KW-1133">Transmembrane helix</keyword>
<dbReference type="VEuPathDB" id="ToxoDB:ENH_00007380"/>
<evidence type="ECO:0000313" key="4">
    <source>
        <dbReference type="EMBL" id="CDJ65546.1"/>
    </source>
</evidence>
<proteinExistence type="predicted"/>
<evidence type="ECO:0000256" key="1">
    <source>
        <dbReference type="SAM" id="Coils"/>
    </source>
</evidence>
<dbReference type="OrthoDB" id="347609at2759"/>
<dbReference type="GeneID" id="25470927"/>
<keyword evidence="5" id="KW-1185">Reference proteome</keyword>
<evidence type="ECO:0000256" key="2">
    <source>
        <dbReference type="SAM" id="MobiDB-lite"/>
    </source>
</evidence>
<keyword evidence="3" id="KW-0472">Membrane</keyword>
<dbReference type="Proteomes" id="UP000030754">
    <property type="component" value="Unassembled WGS sequence"/>
</dbReference>
<keyword evidence="1" id="KW-0175">Coiled coil</keyword>
<accession>U6MNH2</accession>
<evidence type="ECO:0000313" key="5">
    <source>
        <dbReference type="Proteomes" id="UP000030754"/>
    </source>
</evidence>
<evidence type="ECO:0000256" key="3">
    <source>
        <dbReference type="SAM" id="Phobius"/>
    </source>
</evidence>